<dbReference type="PROSITE" id="PS00518">
    <property type="entry name" value="ZF_RING_1"/>
    <property type="match status" value="1"/>
</dbReference>
<dbReference type="InterPro" id="IPR018957">
    <property type="entry name" value="Znf_C3HC4_RING-type"/>
</dbReference>
<feature type="compositionally biased region" description="Polar residues" evidence="7">
    <location>
        <begin position="634"/>
        <end position="657"/>
    </location>
</feature>
<accession>A0A095ETY0</accession>
<dbReference type="PANTHER" id="PTHR12983:SF9">
    <property type="entry name" value="E3 UBIQUITIN-PROTEIN LIGASE RNF10"/>
    <property type="match status" value="1"/>
</dbReference>
<dbReference type="Gene3D" id="3.30.40.10">
    <property type="entry name" value="Zinc/RING finger domain, C3HC4 (zinc finger)"/>
    <property type="match status" value="1"/>
</dbReference>
<protein>
    <submittedName>
        <fullName evidence="9">Alkylbase DNA N-glycosylase</fullName>
    </submittedName>
</protein>
<feature type="region of interest" description="Disordered" evidence="7">
    <location>
        <begin position="555"/>
        <end position="579"/>
    </location>
</feature>
<evidence type="ECO:0000256" key="1">
    <source>
        <dbReference type="ARBA" id="ARBA00004496"/>
    </source>
</evidence>
<evidence type="ECO:0000256" key="2">
    <source>
        <dbReference type="ARBA" id="ARBA00022490"/>
    </source>
</evidence>
<dbReference type="HOGENOM" id="CLU_011811_1_1_1"/>
<dbReference type="Proteomes" id="UP000029445">
    <property type="component" value="Chromosome 14"/>
</dbReference>
<evidence type="ECO:0000256" key="4">
    <source>
        <dbReference type="ARBA" id="ARBA00022771"/>
    </source>
</evidence>
<dbReference type="GO" id="GO:0008270">
    <property type="term" value="F:zinc ion binding"/>
    <property type="evidence" value="ECO:0007669"/>
    <property type="project" value="UniProtKB-KW"/>
</dbReference>
<keyword evidence="5" id="KW-0862">Zinc</keyword>
<keyword evidence="10" id="KW-1185">Reference proteome</keyword>
<keyword evidence="2" id="KW-0963">Cytoplasm</keyword>
<dbReference type="CDD" id="cd16536">
    <property type="entry name" value="RING-HC_RNF10"/>
    <property type="match status" value="1"/>
</dbReference>
<dbReference type="OMA" id="PRWKKCP"/>
<dbReference type="InterPro" id="IPR039739">
    <property type="entry name" value="MAG2/RNF10"/>
</dbReference>
<dbReference type="InterPro" id="IPR001841">
    <property type="entry name" value="Znf_RING"/>
</dbReference>
<evidence type="ECO:0000256" key="5">
    <source>
        <dbReference type="ARBA" id="ARBA00022833"/>
    </source>
</evidence>
<dbReference type="Pfam" id="PF00097">
    <property type="entry name" value="zf-C3HC4"/>
    <property type="match status" value="1"/>
</dbReference>
<evidence type="ECO:0000259" key="8">
    <source>
        <dbReference type="PROSITE" id="PS50089"/>
    </source>
</evidence>
<keyword evidence="3" id="KW-0479">Metal-binding</keyword>
<comment type="subcellular location">
    <subcellularLocation>
        <location evidence="1">Cytoplasm</location>
    </subcellularLocation>
</comment>
<dbReference type="RefSeq" id="XP_062885828.1">
    <property type="nucleotide sequence ID" value="XM_063029873.1"/>
</dbReference>
<reference evidence="9 10" key="1">
    <citation type="journal article" date="2011" name="MBio">
        <title>Genome variation in Cryptococcus gattii, an emerging pathogen of immunocompetent hosts.</title>
        <authorList>
            <person name="D'Souza C.A."/>
            <person name="Kronstad J.W."/>
            <person name="Taylor G."/>
            <person name="Warren R."/>
            <person name="Yuen M."/>
            <person name="Hu G."/>
            <person name="Jung W.H."/>
            <person name="Sham A."/>
            <person name="Kidd S.E."/>
            <person name="Tangen K."/>
            <person name="Lee N."/>
            <person name="Zeilmaker T."/>
            <person name="Sawkins J."/>
            <person name="McVicker G."/>
            <person name="Shah S."/>
            <person name="Gnerre S."/>
            <person name="Griggs A."/>
            <person name="Zeng Q."/>
            <person name="Bartlett K."/>
            <person name="Li W."/>
            <person name="Wang X."/>
            <person name="Heitman J."/>
            <person name="Stajich J.E."/>
            <person name="Fraser J.A."/>
            <person name="Meyer W."/>
            <person name="Carter D."/>
            <person name="Schein J."/>
            <person name="Krzywinski M."/>
            <person name="Kwon-Chung K.J."/>
            <person name="Varma A."/>
            <person name="Wang J."/>
            <person name="Brunham R."/>
            <person name="Fyfe M."/>
            <person name="Ouellette B.F."/>
            <person name="Siddiqui A."/>
            <person name="Marra M."/>
            <person name="Jones S."/>
            <person name="Holt R."/>
            <person name="Birren B.W."/>
            <person name="Galagan J.E."/>
            <person name="Cuomo C.A."/>
        </authorList>
    </citation>
    <scope>NUCLEOTIDE SEQUENCE [LARGE SCALE GENOMIC DNA]</scope>
    <source>
        <strain evidence="9 10">R265</strain>
    </source>
</reference>
<reference evidence="9 10" key="2">
    <citation type="journal article" date="2018" name="Proc. Natl. Acad. Sci.">
        <title>RNAi is a critical determinant of centromere evolution in closely related fungi.</title>
        <authorList>
            <person name="Yadav V."/>
            <person name="Sun S."/>
            <person name="Billmyre R.B."/>
            <person name="Thimmappa B.C."/>
            <person name="Shea T."/>
            <person name="Lintner R."/>
            <person name="Bakkeren G."/>
            <person name="Cuomo C.A."/>
            <person name="Heitman J."/>
            <person name="Sanyal K."/>
        </authorList>
    </citation>
    <scope>NUCLEOTIDE SEQUENCE [LARGE SCALE GENOMIC DNA]</scope>
    <source>
        <strain evidence="9 10">R265</strain>
    </source>
</reference>
<evidence type="ECO:0000256" key="3">
    <source>
        <dbReference type="ARBA" id="ARBA00022723"/>
    </source>
</evidence>
<dbReference type="InterPro" id="IPR013083">
    <property type="entry name" value="Znf_RING/FYVE/PHD"/>
</dbReference>
<dbReference type="GO" id="GO:0005737">
    <property type="term" value="C:cytoplasm"/>
    <property type="evidence" value="ECO:0007669"/>
    <property type="project" value="UniProtKB-SubCell"/>
</dbReference>
<organism evidence="9 10">
    <name type="scientific">Cryptococcus deuterogattii (strain R265)</name>
    <name type="common">Cryptococcus gattii VGII (strain R265)</name>
    <dbReference type="NCBI Taxonomy" id="294750"/>
    <lineage>
        <taxon>Eukaryota</taxon>
        <taxon>Fungi</taxon>
        <taxon>Dikarya</taxon>
        <taxon>Basidiomycota</taxon>
        <taxon>Agaricomycotina</taxon>
        <taxon>Tremellomycetes</taxon>
        <taxon>Tremellales</taxon>
        <taxon>Cryptococcaceae</taxon>
        <taxon>Cryptococcus</taxon>
        <taxon>Cryptococcus gattii species complex</taxon>
    </lineage>
</organism>
<dbReference type="InterPro" id="IPR017907">
    <property type="entry name" value="Znf_RING_CS"/>
</dbReference>
<dbReference type="SMART" id="SM00184">
    <property type="entry name" value="RING"/>
    <property type="match status" value="1"/>
</dbReference>
<evidence type="ECO:0000256" key="6">
    <source>
        <dbReference type="PROSITE-ProRule" id="PRU00175"/>
    </source>
</evidence>
<feature type="compositionally biased region" description="Basic and acidic residues" evidence="7">
    <location>
        <begin position="563"/>
        <end position="579"/>
    </location>
</feature>
<dbReference type="SUPFAM" id="SSF57850">
    <property type="entry name" value="RING/U-box"/>
    <property type="match status" value="1"/>
</dbReference>
<dbReference type="VEuPathDB" id="FungiDB:CNBG_6046"/>
<name>A0A095ETY0_CRYD2</name>
<dbReference type="GeneID" id="88182152"/>
<feature type="compositionally biased region" description="Basic and acidic residues" evidence="7">
    <location>
        <begin position="373"/>
        <end position="397"/>
    </location>
</feature>
<dbReference type="STRING" id="294750.A0A095ETY0"/>
<feature type="region of interest" description="Disordered" evidence="7">
    <location>
        <begin position="362"/>
        <end position="398"/>
    </location>
</feature>
<dbReference type="EMBL" id="CP025772">
    <property type="protein sequence ID" value="KGB80208.1"/>
    <property type="molecule type" value="Genomic_DNA"/>
</dbReference>
<evidence type="ECO:0000313" key="9">
    <source>
        <dbReference type="EMBL" id="KGB80208.1"/>
    </source>
</evidence>
<dbReference type="OrthoDB" id="302966at2759"/>
<feature type="compositionally biased region" description="Basic residues" evidence="7">
    <location>
        <begin position="724"/>
        <end position="733"/>
    </location>
</feature>
<feature type="region of interest" description="Disordered" evidence="7">
    <location>
        <begin position="31"/>
        <end position="58"/>
    </location>
</feature>
<evidence type="ECO:0000256" key="7">
    <source>
        <dbReference type="SAM" id="MobiDB-lite"/>
    </source>
</evidence>
<dbReference type="PANTHER" id="PTHR12983">
    <property type="entry name" value="RING FINGER 10 FAMILY MEMBER"/>
    <property type="match status" value="1"/>
</dbReference>
<feature type="region of interest" description="Disordered" evidence="7">
    <location>
        <begin position="628"/>
        <end position="657"/>
    </location>
</feature>
<sequence>MPPSAYPQTRPKPLLNVDSDPASWLNFSLPPRVRSGAGVPGSGVPGPPRRSRKGGEGWRGGVLSREKYLNASFKFVLKPNEALSYGAHFADPDISLHWPNILQILVPTFSALSVAQGYVSESHAEDGYKSHDLEEMGEEAAERRRRMEEEKRGRMCPICLGKPVAGRMTKCGHIFCFPCILHYIQLSDIPKSAKCPICGDMVQSSALKSVKYLDAEAMLEASPHSANDAFEASLEEAKRLDSGDRHDKGHRLHMRLVQRPQMTTLALPSSSTWPSDAVPPHTAPWYFLPDIITYSRYMLATPEYMDKELEREMTELRREWDLLRGDELGRVFVKAAMDKVERQMNKVKEELETDFVRRSERKGREAWGSAVGGDKEKKQQQRERERKEQERIEREKQQGIGPVPVEFLANQQTTFDNSANINIPPNLPVEPNPMPLMLRDKKSRRRLSAVPPPQSVPPAPSYYFYQSSLGANVFLHPLDIRMLLAHFGSYNLFPSNMTFETTGYDPGTINDDLRKRCKYLSHLPLGSEVVFVETNLADLVSSTILAQFEQPLKARRQKRRDKVRKEDRAKQKWERAERSKTVEELQSVRSVPSAFVRGGVEEDRELELALARSAVEFEQNFPMAYPQPGMASSPPRSNVWGQSPIQTQSEDQQVQPRSFATALHQRYDPSLSRSRREVDPEVDALWQQFESMDVHLEPGMTADVGAGTGTGAGAGVRESERGGGKKKKEKGKKLILGGGGRRA</sequence>
<feature type="region of interest" description="Disordered" evidence="7">
    <location>
        <begin position="699"/>
        <end position="743"/>
    </location>
</feature>
<dbReference type="GO" id="GO:0045944">
    <property type="term" value="P:positive regulation of transcription by RNA polymerase II"/>
    <property type="evidence" value="ECO:0007669"/>
    <property type="project" value="TreeGrafter"/>
</dbReference>
<dbReference type="KEGG" id="cdeu:CNBG_6046"/>
<gene>
    <name evidence="9" type="ORF">CNBG_6046</name>
</gene>
<dbReference type="PROSITE" id="PS50089">
    <property type="entry name" value="ZF_RING_2"/>
    <property type="match status" value="1"/>
</dbReference>
<dbReference type="GO" id="GO:0000976">
    <property type="term" value="F:transcription cis-regulatory region binding"/>
    <property type="evidence" value="ECO:0007669"/>
    <property type="project" value="TreeGrafter"/>
</dbReference>
<evidence type="ECO:0000313" key="10">
    <source>
        <dbReference type="Proteomes" id="UP000029445"/>
    </source>
</evidence>
<dbReference type="AlphaFoldDB" id="A0A095ETY0"/>
<keyword evidence="4 6" id="KW-0863">Zinc-finger</keyword>
<proteinExistence type="predicted"/>
<feature type="domain" description="RING-type" evidence="8">
    <location>
        <begin position="156"/>
        <end position="198"/>
    </location>
</feature>